<sequence>MTEAIIETHPFPPLLPPHATVMLMGTFPPKADKHAMAFHYPNFQNDMWRIYGLVFFNNAQYFQKSGEKAFDADKIKAFLWEKGIASCPTVAKAIRLQDNASDKFLKIVETVDLEKVLAQLPDCRKIATTGGKATEVLLDIMPSENGQSGKSAAQMPKTNQTIVYPFGGRDLTLTRLPSTSRAYPLSLAAKTAAYRAFFEAAGLV</sequence>
<dbReference type="Gene3D" id="3.40.470.10">
    <property type="entry name" value="Uracil-DNA glycosylase-like domain"/>
    <property type="match status" value="1"/>
</dbReference>
<name>A0ABY7RKK6_9NEIS</name>
<evidence type="ECO:0000313" key="1">
    <source>
        <dbReference type="EMBL" id="WCL71874.1"/>
    </source>
</evidence>
<dbReference type="Proteomes" id="UP001221268">
    <property type="component" value="Chromosome"/>
</dbReference>
<dbReference type="EMBL" id="CP116766">
    <property type="protein sequence ID" value="WCL71874.1"/>
    <property type="molecule type" value="Genomic_DNA"/>
</dbReference>
<dbReference type="RefSeq" id="WP_237091137.1">
    <property type="nucleotide sequence ID" value="NZ_CP116766.1"/>
</dbReference>
<protein>
    <submittedName>
        <fullName evidence="1">DNA glycosylase</fullName>
    </submittedName>
</protein>
<organism evidence="1 2">
    <name type="scientific">Neisseria lisongii</name>
    <dbReference type="NCBI Taxonomy" id="2912188"/>
    <lineage>
        <taxon>Bacteria</taxon>
        <taxon>Pseudomonadati</taxon>
        <taxon>Pseudomonadota</taxon>
        <taxon>Betaproteobacteria</taxon>
        <taxon>Neisseriales</taxon>
        <taxon>Neisseriaceae</taxon>
        <taxon>Neisseria</taxon>
    </lineage>
</organism>
<dbReference type="InterPro" id="IPR036895">
    <property type="entry name" value="Uracil-DNA_glycosylase-like_sf"/>
</dbReference>
<gene>
    <name evidence="1" type="ORF">PJU73_01760</name>
</gene>
<evidence type="ECO:0000313" key="2">
    <source>
        <dbReference type="Proteomes" id="UP001221268"/>
    </source>
</evidence>
<accession>A0ABY7RKK6</accession>
<keyword evidence="2" id="KW-1185">Reference proteome</keyword>
<dbReference type="CDD" id="cd10032">
    <property type="entry name" value="UDG-F6_HDG"/>
    <property type="match status" value="1"/>
</dbReference>
<proteinExistence type="predicted"/>
<dbReference type="SUPFAM" id="SSF52141">
    <property type="entry name" value="Uracil-DNA glycosylase-like"/>
    <property type="match status" value="1"/>
</dbReference>
<reference evidence="1 2" key="1">
    <citation type="submission" date="2023-01" db="EMBL/GenBank/DDBJ databases">
        <authorList>
            <person name="Yang C."/>
        </authorList>
    </citation>
    <scope>NUCLEOTIDE SEQUENCE [LARGE SCALE GENOMIC DNA]</scope>
    <source>
        <strain evidence="1 2">ZJ106</strain>
    </source>
</reference>